<keyword evidence="1" id="KW-0472">Membrane</keyword>
<accession>A0A915SYK4</accession>
<keyword evidence="3" id="KW-1185">Reference proteome</keyword>
<organism evidence="2 3">
    <name type="scientific">Nanobdella aerobiophila</name>
    <dbReference type="NCBI Taxonomy" id="2586965"/>
    <lineage>
        <taxon>Archaea</taxon>
        <taxon>Nanobdellota</taxon>
        <taxon>Nanobdellia</taxon>
        <taxon>Nanobdellales</taxon>
        <taxon>Nanobdellaceae</taxon>
        <taxon>Nanobdella</taxon>
    </lineage>
</organism>
<proteinExistence type="predicted"/>
<keyword evidence="1" id="KW-0812">Transmembrane</keyword>
<feature type="transmembrane region" description="Helical" evidence="1">
    <location>
        <begin position="78"/>
        <end position="100"/>
    </location>
</feature>
<name>A0A915SYK4_9ARCH</name>
<evidence type="ECO:0000256" key="1">
    <source>
        <dbReference type="SAM" id="Phobius"/>
    </source>
</evidence>
<reference evidence="3" key="1">
    <citation type="journal article" date="2022" name="Int. J. Syst. Evol. Microbiol.">
        <title>Nanobdella aerobiophila gen. nov., sp. nov., a thermoacidophilic, obligate ectosymbiotic archaeon, and proposal of Nanobdellaceae fam. nov., Nanobdellales ord. nov. and Nanobdellia class. nov.</title>
        <authorList>
            <person name="Kato S."/>
            <person name="Ogasawara A."/>
            <person name="Itoh T."/>
            <person name="Sakai H.D."/>
            <person name="Shimizu M."/>
            <person name="Yuki M."/>
            <person name="Kaneko M."/>
            <person name="Takashina T."/>
            <person name="Ohkuma M."/>
        </authorList>
    </citation>
    <scope>NUCLEOTIDE SEQUENCE [LARGE SCALE GENOMIC DNA]</scope>
    <source>
        <strain evidence="3">MJ1</strain>
    </source>
</reference>
<dbReference type="Proteomes" id="UP001055553">
    <property type="component" value="Chromosome"/>
</dbReference>
<keyword evidence="1" id="KW-1133">Transmembrane helix</keyword>
<protein>
    <submittedName>
        <fullName evidence="2">Uncharacterized protein</fullName>
    </submittedName>
</protein>
<feature type="transmembrane region" description="Helical" evidence="1">
    <location>
        <begin position="106"/>
        <end position="126"/>
    </location>
</feature>
<sequence length="136" mass="16094">MEKNKSTSYNINLYPFIELLVTIGVLIELYINNMSFYMIYSICLPIMAIIILIYINNNGKFRYNLKYISKFSDYISNFYIYIFIISLLLAIILLILYYSFNKYIDIFSSIIELLSILEGTIVISLMTSKVKNYQKY</sequence>
<evidence type="ECO:0000313" key="3">
    <source>
        <dbReference type="Proteomes" id="UP001055553"/>
    </source>
</evidence>
<dbReference type="AlphaFoldDB" id="A0A915SYK4"/>
<evidence type="ECO:0000313" key="2">
    <source>
        <dbReference type="EMBL" id="BBL45890.1"/>
    </source>
</evidence>
<feature type="transmembrane region" description="Helical" evidence="1">
    <location>
        <begin position="12"/>
        <end position="31"/>
    </location>
</feature>
<gene>
    <name evidence="2" type="ORF">MJ1_0750</name>
</gene>
<dbReference type="EMBL" id="AP019769">
    <property type="protein sequence ID" value="BBL45890.1"/>
    <property type="molecule type" value="Genomic_DNA"/>
</dbReference>
<dbReference type="KEGG" id="naer:MJ1_0750"/>
<feature type="transmembrane region" description="Helical" evidence="1">
    <location>
        <begin position="37"/>
        <end position="57"/>
    </location>
</feature>